<evidence type="ECO:0000313" key="10">
    <source>
        <dbReference type="EMBL" id="QGG79715.1"/>
    </source>
</evidence>
<dbReference type="InterPro" id="IPR015422">
    <property type="entry name" value="PyrdxlP-dep_Trfase_small"/>
</dbReference>
<evidence type="ECO:0000256" key="5">
    <source>
        <dbReference type="ARBA" id="ARBA00022898"/>
    </source>
</evidence>
<dbReference type="PIRSF" id="PIRSF005572">
    <property type="entry name" value="NifS"/>
    <property type="match status" value="1"/>
</dbReference>
<sequence>MNDIYLDYASTTPIDPLVMARMADAMTLDGNFANPASTHAFGWRAREAVEKARRQVAAAIHCDARELVWTSGATEADNLAILGVTRHAMAAGRPVHVISSTIEHKAVLDTLKQAEREGARVTLLSPHSDGCVRPEQVELALSDDTVLVSLMHLNNEVGSLSPIAAIKAVLPESVLLHVDAAQTKGKAPIDLRAWGADLVSLSAHKSYGPKGIGALFVKRGLERQLDALIHGGGHERGLRSGTLATHQIVGMGEAFALVDQLGDNERDRLRALKSQLTRGLNDLGVGINGDSACDTIINAQFDGIDAETLMSALPNVAISSGSACNSADLSPSHVLLGMGLTRIQALSSLRFSIGRFTTPQQIDAVLSQLGVILAAQTTGARA</sequence>
<evidence type="ECO:0000256" key="1">
    <source>
        <dbReference type="ARBA" id="ARBA00001933"/>
    </source>
</evidence>
<keyword evidence="5" id="KW-0663">Pyridoxal phosphate</keyword>
<evidence type="ECO:0000256" key="2">
    <source>
        <dbReference type="ARBA" id="ARBA00006490"/>
    </source>
</evidence>
<evidence type="ECO:0000313" key="11">
    <source>
        <dbReference type="Proteomes" id="UP000388235"/>
    </source>
</evidence>
<evidence type="ECO:0000259" key="9">
    <source>
        <dbReference type="Pfam" id="PF00266"/>
    </source>
</evidence>
<dbReference type="EMBL" id="CP045871">
    <property type="protein sequence ID" value="QGG79715.1"/>
    <property type="molecule type" value="Genomic_DNA"/>
</dbReference>
<name>A0A5Q2QFC7_9GAMM</name>
<dbReference type="SUPFAM" id="SSF53383">
    <property type="entry name" value="PLP-dependent transferases"/>
    <property type="match status" value="1"/>
</dbReference>
<dbReference type="InterPro" id="IPR016454">
    <property type="entry name" value="Cysteine_dSase"/>
</dbReference>
<dbReference type="Proteomes" id="UP000388235">
    <property type="component" value="Chromosome"/>
</dbReference>
<proteinExistence type="inferred from homology"/>
<evidence type="ECO:0000256" key="3">
    <source>
        <dbReference type="ARBA" id="ARBA00022679"/>
    </source>
</evidence>
<keyword evidence="3 10" id="KW-0808">Transferase</keyword>
<evidence type="ECO:0000256" key="6">
    <source>
        <dbReference type="ARBA" id="ARBA00023004"/>
    </source>
</evidence>
<dbReference type="PANTHER" id="PTHR11601:SF34">
    <property type="entry name" value="CYSTEINE DESULFURASE"/>
    <property type="match status" value="1"/>
</dbReference>
<comment type="similarity">
    <text evidence="2">Belongs to the class-V pyridoxal-phosphate-dependent aminotransferase family. NifS/IscS subfamily.</text>
</comment>
<keyword evidence="4" id="KW-0479">Metal-binding</keyword>
<dbReference type="AlphaFoldDB" id="A0A5Q2QFC7"/>
<keyword evidence="6" id="KW-0408">Iron</keyword>
<evidence type="ECO:0000256" key="4">
    <source>
        <dbReference type="ARBA" id="ARBA00022723"/>
    </source>
</evidence>
<accession>A0A5Q2QFC7</accession>
<organism evidence="10 11">
    <name type="scientific">Litorivicinus lipolyticus</name>
    <dbReference type="NCBI Taxonomy" id="418701"/>
    <lineage>
        <taxon>Bacteria</taxon>
        <taxon>Pseudomonadati</taxon>
        <taxon>Pseudomonadota</taxon>
        <taxon>Gammaproteobacteria</taxon>
        <taxon>Oceanospirillales</taxon>
        <taxon>Litorivicinaceae</taxon>
        <taxon>Litorivicinus</taxon>
    </lineage>
</organism>
<dbReference type="GO" id="GO:0051536">
    <property type="term" value="F:iron-sulfur cluster binding"/>
    <property type="evidence" value="ECO:0007669"/>
    <property type="project" value="UniProtKB-KW"/>
</dbReference>
<feature type="domain" description="Aminotransferase class V" evidence="9">
    <location>
        <begin position="4"/>
        <end position="365"/>
    </location>
</feature>
<gene>
    <name evidence="10" type="ORF">GH975_03680</name>
</gene>
<comment type="catalytic activity">
    <reaction evidence="8">
        <text>(sulfur carrier)-H + L-cysteine = (sulfur carrier)-SH + L-alanine</text>
        <dbReference type="Rhea" id="RHEA:43892"/>
        <dbReference type="Rhea" id="RHEA-COMP:14737"/>
        <dbReference type="Rhea" id="RHEA-COMP:14739"/>
        <dbReference type="ChEBI" id="CHEBI:29917"/>
        <dbReference type="ChEBI" id="CHEBI:35235"/>
        <dbReference type="ChEBI" id="CHEBI:57972"/>
        <dbReference type="ChEBI" id="CHEBI:64428"/>
        <dbReference type="EC" id="2.8.1.7"/>
    </reaction>
</comment>
<dbReference type="InterPro" id="IPR015424">
    <property type="entry name" value="PyrdxlP-dep_Trfase"/>
</dbReference>
<dbReference type="InterPro" id="IPR000192">
    <property type="entry name" value="Aminotrans_V_dom"/>
</dbReference>
<dbReference type="KEGG" id="llp:GH975_03680"/>
<dbReference type="GO" id="GO:0046872">
    <property type="term" value="F:metal ion binding"/>
    <property type="evidence" value="ECO:0007669"/>
    <property type="project" value="UniProtKB-KW"/>
</dbReference>
<dbReference type="InterPro" id="IPR015421">
    <property type="entry name" value="PyrdxlP-dep_Trfase_major"/>
</dbReference>
<reference evidence="10 11" key="1">
    <citation type="submission" date="2019-11" db="EMBL/GenBank/DDBJ databases">
        <authorList>
            <person name="Khan S.A."/>
            <person name="Jeon C.O."/>
            <person name="Chun B.H."/>
        </authorList>
    </citation>
    <scope>NUCLEOTIDE SEQUENCE [LARGE SCALE GENOMIC DNA]</scope>
    <source>
        <strain evidence="10 11">IMCC 1097</strain>
    </source>
</reference>
<dbReference type="GO" id="GO:0008483">
    <property type="term" value="F:transaminase activity"/>
    <property type="evidence" value="ECO:0007669"/>
    <property type="project" value="UniProtKB-KW"/>
</dbReference>
<comment type="cofactor">
    <cofactor evidence="1">
        <name>pyridoxal 5'-phosphate</name>
        <dbReference type="ChEBI" id="CHEBI:597326"/>
    </cofactor>
</comment>
<evidence type="ECO:0000256" key="8">
    <source>
        <dbReference type="ARBA" id="ARBA00050776"/>
    </source>
</evidence>
<dbReference type="Gene3D" id="3.90.1150.10">
    <property type="entry name" value="Aspartate Aminotransferase, domain 1"/>
    <property type="match status" value="1"/>
</dbReference>
<dbReference type="PANTHER" id="PTHR11601">
    <property type="entry name" value="CYSTEINE DESULFURYLASE FAMILY MEMBER"/>
    <property type="match status" value="1"/>
</dbReference>
<dbReference type="Pfam" id="PF00266">
    <property type="entry name" value="Aminotran_5"/>
    <property type="match status" value="1"/>
</dbReference>
<keyword evidence="10" id="KW-0032">Aminotransferase</keyword>
<dbReference type="GO" id="GO:0031071">
    <property type="term" value="F:cysteine desulfurase activity"/>
    <property type="evidence" value="ECO:0007669"/>
    <property type="project" value="UniProtKB-EC"/>
</dbReference>
<evidence type="ECO:0000256" key="7">
    <source>
        <dbReference type="ARBA" id="ARBA00023014"/>
    </source>
</evidence>
<keyword evidence="7" id="KW-0411">Iron-sulfur</keyword>
<dbReference type="RefSeq" id="WP_153713219.1">
    <property type="nucleotide sequence ID" value="NZ_CP045871.1"/>
</dbReference>
<dbReference type="OrthoDB" id="9808002at2"/>
<dbReference type="Gene3D" id="3.40.640.10">
    <property type="entry name" value="Type I PLP-dependent aspartate aminotransferase-like (Major domain)"/>
    <property type="match status" value="1"/>
</dbReference>
<keyword evidence="11" id="KW-1185">Reference proteome</keyword>
<protein>
    <submittedName>
        <fullName evidence="10">Aminotransferase class V-fold PLP-dependent enzyme</fullName>
    </submittedName>
</protein>